<reference evidence="2" key="1">
    <citation type="submission" date="2022-03" db="EMBL/GenBank/DDBJ databases">
        <title>Complete genome sequence of Caldinitratiruptor microaerophilus.</title>
        <authorList>
            <person name="Mukaiyama R."/>
            <person name="Nishiyama T."/>
            <person name="Ueda K."/>
        </authorList>
    </citation>
    <scope>NUCLEOTIDE SEQUENCE</scope>
    <source>
        <strain evidence="2">JCM 16183</strain>
    </source>
</reference>
<feature type="transmembrane region" description="Helical" evidence="1">
    <location>
        <begin position="214"/>
        <end position="237"/>
    </location>
</feature>
<keyword evidence="1" id="KW-1133">Transmembrane helix</keyword>
<dbReference type="RefSeq" id="WP_264841851.1">
    <property type="nucleotide sequence ID" value="NZ_AP025628.1"/>
</dbReference>
<evidence type="ECO:0000313" key="3">
    <source>
        <dbReference type="Proteomes" id="UP001163687"/>
    </source>
</evidence>
<feature type="transmembrane region" description="Helical" evidence="1">
    <location>
        <begin position="140"/>
        <end position="167"/>
    </location>
</feature>
<dbReference type="AlphaFoldDB" id="A0AA35CPA7"/>
<keyword evidence="3" id="KW-1185">Reference proteome</keyword>
<protein>
    <submittedName>
        <fullName evidence="2">Uncharacterized protein</fullName>
    </submittedName>
</protein>
<sequence length="277" mass="29325">MHLGPYAGATYALITHWAVGIALTVAVADTEVGLIRDHPLYGRRLSGRVVPPLATTGLLSPFLLNGHLHSLPPRWVLVSMALMLPFAWLSWRWAKTWVGWSPALRRRRLGVWAVGAGLAAVALSNLLALRDLQPAWRMVIPMSIFAGTVALPGALTNLSLMALTAGLPAEVPGGPARGVAEVGGFGVLVNLLALGDAGLAWLQSGGSWPAPAGAFLLAWAAGALAIPGSILLARLWWRTMPDAIFMPAALVSAVVGQWFGLALIFRFPGLVPPIRWS</sequence>
<feature type="transmembrane region" description="Helical" evidence="1">
    <location>
        <begin position="244"/>
        <end position="267"/>
    </location>
</feature>
<proteinExistence type="predicted"/>
<keyword evidence="1" id="KW-0812">Transmembrane</keyword>
<feature type="transmembrane region" description="Helical" evidence="1">
    <location>
        <begin position="6"/>
        <end position="28"/>
    </location>
</feature>
<dbReference type="KEGG" id="cmic:caldi_22700"/>
<name>A0AA35CPA7_9FIRM</name>
<gene>
    <name evidence="2" type="ORF">caldi_22700</name>
</gene>
<feature type="transmembrane region" description="Helical" evidence="1">
    <location>
        <begin position="74"/>
        <end position="91"/>
    </location>
</feature>
<feature type="transmembrane region" description="Helical" evidence="1">
    <location>
        <begin position="179"/>
        <end position="202"/>
    </location>
</feature>
<evidence type="ECO:0000256" key="1">
    <source>
        <dbReference type="SAM" id="Phobius"/>
    </source>
</evidence>
<feature type="transmembrane region" description="Helical" evidence="1">
    <location>
        <begin position="111"/>
        <end position="128"/>
    </location>
</feature>
<keyword evidence="1" id="KW-0472">Membrane</keyword>
<dbReference type="EMBL" id="AP025628">
    <property type="protein sequence ID" value="BDG61180.1"/>
    <property type="molecule type" value="Genomic_DNA"/>
</dbReference>
<evidence type="ECO:0000313" key="2">
    <source>
        <dbReference type="EMBL" id="BDG61180.1"/>
    </source>
</evidence>
<dbReference type="Proteomes" id="UP001163687">
    <property type="component" value="Chromosome"/>
</dbReference>
<organism evidence="2 3">
    <name type="scientific">Caldinitratiruptor microaerophilus</name>
    <dbReference type="NCBI Taxonomy" id="671077"/>
    <lineage>
        <taxon>Bacteria</taxon>
        <taxon>Bacillati</taxon>
        <taxon>Bacillota</taxon>
        <taxon>Clostridia</taxon>
        <taxon>Eubacteriales</taxon>
        <taxon>Symbiobacteriaceae</taxon>
        <taxon>Caldinitratiruptor</taxon>
    </lineage>
</organism>
<accession>A0AA35CPA7</accession>